<dbReference type="AlphaFoldDB" id="A0A151M4H4"/>
<accession>A0A151M4H4</accession>
<keyword evidence="1" id="KW-0812">Transmembrane</keyword>
<protein>
    <submittedName>
        <fullName evidence="2">Uncharacterized protein</fullName>
    </submittedName>
</protein>
<proteinExistence type="predicted"/>
<keyword evidence="1" id="KW-0472">Membrane</keyword>
<evidence type="ECO:0000313" key="2">
    <source>
        <dbReference type="EMBL" id="KYO19429.1"/>
    </source>
</evidence>
<keyword evidence="1" id="KW-1133">Transmembrane helix</keyword>
<evidence type="ECO:0000313" key="3">
    <source>
        <dbReference type="Proteomes" id="UP000050525"/>
    </source>
</evidence>
<dbReference type="EMBL" id="AKHW03006631">
    <property type="protein sequence ID" value="KYO19429.1"/>
    <property type="molecule type" value="Genomic_DNA"/>
</dbReference>
<reference evidence="2 3" key="1">
    <citation type="journal article" date="2012" name="Genome Biol.">
        <title>Sequencing three crocodilian genomes to illuminate the evolution of archosaurs and amniotes.</title>
        <authorList>
            <person name="St John J.A."/>
            <person name="Braun E.L."/>
            <person name="Isberg S.R."/>
            <person name="Miles L.G."/>
            <person name="Chong A.Y."/>
            <person name="Gongora J."/>
            <person name="Dalzell P."/>
            <person name="Moran C."/>
            <person name="Bed'hom B."/>
            <person name="Abzhanov A."/>
            <person name="Burgess S.C."/>
            <person name="Cooksey A.M."/>
            <person name="Castoe T.A."/>
            <person name="Crawford N.G."/>
            <person name="Densmore L.D."/>
            <person name="Drew J.C."/>
            <person name="Edwards S.V."/>
            <person name="Faircloth B.C."/>
            <person name="Fujita M.K."/>
            <person name="Greenwold M.J."/>
            <person name="Hoffmann F.G."/>
            <person name="Howard J.M."/>
            <person name="Iguchi T."/>
            <person name="Janes D.E."/>
            <person name="Khan S.Y."/>
            <person name="Kohno S."/>
            <person name="de Koning A.J."/>
            <person name="Lance S.L."/>
            <person name="McCarthy F.M."/>
            <person name="McCormack J.E."/>
            <person name="Merchant M.E."/>
            <person name="Peterson D.G."/>
            <person name="Pollock D.D."/>
            <person name="Pourmand N."/>
            <person name="Raney B.J."/>
            <person name="Roessler K.A."/>
            <person name="Sanford J.R."/>
            <person name="Sawyer R.H."/>
            <person name="Schmidt C.J."/>
            <person name="Triplett E.W."/>
            <person name="Tuberville T.D."/>
            <person name="Venegas-Anaya M."/>
            <person name="Howard J.T."/>
            <person name="Jarvis E.D."/>
            <person name="Guillette L.J.Jr."/>
            <person name="Glenn T.C."/>
            <person name="Green R.E."/>
            <person name="Ray D.A."/>
        </authorList>
    </citation>
    <scope>NUCLEOTIDE SEQUENCE [LARGE SCALE GENOMIC DNA]</scope>
    <source>
        <strain evidence="2">KSC_2009_1</strain>
    </source>
</reference>
<sequence>MGKGNHFLVNSVQTLCQEPNKDNQLCFPEDPRHTNGSYKLRAFVRRVHLILTVQLAVTAGIICMLFIYWRRLKERVLMNSWFSYPLLST</sequence>
<feature type="transmembrane region" description="Helical" evidence="1">
    <location>
        <begin position="47"/>
        <end position="69"/>
    </location>
</feature>
<evidence type="ECO:0000256" key="1">
    <source>
        <dbReference type="SAM" id="Phobius"/>
    </source>
</evidence>
<organism evidence="2 3">
    <name type="scientific">Alligator mississippiensis</name>
    <name type="common">American alligator</name>
    <dbReference type="NCBI Taxonomy" id="8496"/>
    <lineage>
        <taxon>Eukaryota</taxon>
        <taxon>Metazoa</taxon>
        <taxon>Chordata</taxon>
        <taxon>Craniata</taxon>
        <taxon>Vertebrata</taxon>
        <taxon>Euteleostomi</taxon>
        <taxon>Archelosauria</taxon>
        <taxon>Archosauria</taxon>
        <taxon>Crocodylia</taxon>
        <taxon>Alligatoridae</taxon>
        <taxon>Alligatorinae</taxon>
        <taxon>Alligator</taxon>
    </lineage>
</organism>
<keyword evidence="3" id="KW-1185">Reference proteome</keyword>
<comment type="caution">
    <text evidence="2">The sequence shown here is derived from an EMBL/GenBank/DDBJ whole genome shotgun (WGS) entry which is preliminary data.</text>
</comment>
<gene>
    <name evidence="2" type="ORF">Y1Q_0003562</name>
</gene>
<name>A0A151M4H4_ALLMI</name>
<dbReference type="Proteomes" id="UP000050525">
    <property type="component" value="Unassembled WGS sequence"/>
</dbReference>